<evidence type="ECO:0008006" key="3">
    <source>
        <dbReference type="Google" id="ProtNLM"/>
    </source>
</evidence>
<keyword evidence="2" id="KW-1185">Reference proteome</keyword>
<evidence type="ECO:0000313" key="1">
    <source>
        <dbReference type="EMBL" id="MFC7607169.1"/>
    </source>
</evidence>
<protein>
    <recommendedName>
        <fullName evidence="3">Lantibiotic</fullName>
    </recommendedName>
</protein>
<gene>
    <name evidence="1" type="ORF">ACFQVD_44480</name>
</gene>
<dbReference type="RefSeq" id="WP_343967026.1">
    <property type="nucleotide sequence ID" value="NZ_BAAAGK010000051.1"/>
</dbReference>
<dbReference type="Proteomes" id="UP001596514">
    <property type="component" value="Unassembled WGS sequence"/>
</dbReference>
<reference evidence="2" key="1">
    <citation type="journal article" date="2019" name="Int. J. Syst. Evol. Microbiol.">
        <title>The Global Catalogue of Microorganisms (GCM) 10K type strain sequencing project: providing services to taxonomists for standard genome sequencing and annotation.</title>
        <authorList>
            <consortium name="The Broad Institute Genomics Platform"/>
            <consortium name="The Broad Institute Genome Sequencing Center for Infectious Disease"/>
            <person name="Wu L."/>
            <person name="Ma J."/>
        </authorList>
    </citation>
    <scope>NUCLEOTIDE SEQUENCE [LARGE SCALE GENOMIC DNA]</scope>
    <source>
        <strain evidence="2">JCM 10083</strain>
    </source>
</reference>
<sequence>MELDVQVLDMLPAQAESHLYPCDITCQSYRSCATFTCGSTNY</sequence>
<evidence type="ECO:0000313" key="2">
    <source>
        <dbReference type="Proteomes" id="UP001596514"/>
    </source>
</evidence>
<comment type="caution">
    <text evidence="1">The sequence shown here is derived from an EMBL/GenBank/DDBJ whole genome shotgun (WGS) entry which is preliminary data.</text>
</comment>
<proteinExistence type="predicted"/>
<dbReference type="EMBL" id="JBHTEE010000001">
    <property type="protein sequence ID" value="MFC7607169.1"/>
    <property type="molecule type" value="Genomic_DNA"/>
</dbReference>
<name>A0ABW2TFL5_9ACTN</name>
<organism evidence="1 2">
    <name type="scientific">Streptosporangium amethystogenes subsp. fukuiense</name>
    <dbReference type="NCBI Taxonomy" id="698418"/>
    <lineage>
        <taxon>Bacteria</taxon>
        <taxon>Bacillati</taxon>
        <taxon>Actinomycetota</taxon>
        <taxon>Actinomycetes</taxon>
        <taxon>Streptosporangiales</taxon>
        <taxon>Streptosporangiaceae</taxon>
        <taxon>Streptosporangium</taxon>
    </lineage>
</organism>
<accession>A0ABW2TFL5</accession>